<dbReference type="InterPro" id="IPR011990">
    <property type="entry name" value="TPR-like_helical_dom_sf"/>
</dbReference>
<evidence type="ECO:0000256" key="1">
    <source>
        <dbReference type="ARBA" id="ARBA00022737"/>
    </source>
</evidence>
<feature type="region of interest" description="Disordered" evidence="3">
    <location>
        <begin position="302"/>
        <end position="321"/>
    </location>
</feature>
<proteinExistence type="predicted"/>
<dbReference type="Gene3D" id="1.25.40.10">
    <property type="entry name" value="Tetratricopeptide repeat domain"/>
    <property type="match status" value="1"/>
</dbReference>
<dbReference type="PANTHER" id="PTHR45641:SF19">
    <property type="entry name" value="NEPHROCYSTIN-3"/>
    <property type="match status" value="1"/>
</dbReference>
<name>A0AAV2YY59_9STRA</name>
<accession>A0AAV2YY59</accession>
<comment type="caution">
    <text evidence="4">The sequence shown here is derived from an EMBL/GenBank/DDBJ whole genome shotgun (WGS) entry which is preliminary data.</text>
</comment>
<dbReference type="Pfam" id="PF13374">
    <property type="entry name" value="TPR_10"/>
    <property type="match status" value="1"/>
</dbReference>
<evidence type="ECO:0000256" key="2">
    <source>
        <dbReference type="ARBA" id="ARBA00022803"/>
    </source>
</evidence>
<dbReference type="InterPro" id="IPR019734">
    <property type="entry name" value="TPR_rpt"/>
</dbReference>
<keyword evidence="2" id="KW-0802">TPR repeat</keyword>
<dbReference type="PANTHER" id="PTHR45641">
    <property type="entry name" value="TETRATRICOPEPTIDE REPEAT PROTEIN (AFU_ORTHOLOGUE AFUA_6G03870)"/>
    <property type="match status" value="1"/>
</dbReference>
<evidence type="ECO:0000313" key="4">
    <source>
        <dbReference type="EMBL" id="DAZ99090.1"/>
    </source>
</evidence>
<reference evidence="4" key="2">
    <citation type="journal article" date="2023" name="Microbiol Resour">
        <title>Decontamination and Annotation of the Draft Genome Sequence of the Oomycete Lagenidium giganteum ARSEF 373.</title>
        <authorList>
            <person name="Morgan W.R."/>
            <person name="Tartar A."/>
        </authorList>
    </citation>
    <scope>NUCLEOTIDE SEQUENCE</scope>
    <source>
        <strain evidence="4">ARSEF 373</strain>
    </source>
</reference>
<keyword evidence="1" id="KW-0677">Repeat</keyword>
<feature type="region of interest" description="Disordered" evidence="3">
    <location>
        <begin position="338"/>
        <end position="359"/>
    </location>
</feature>
<sequence>MSSSNGSIRGENELFLTDVEGMDDANQHHEGGASPAVGSSPTAYGNEDFRFLENQKELIALQRLDDKCAKLQEEGKYTEALECMEKGLVLRQHFFGADSDEVWQSCKTVGEMCNLLAMTYLQQEQFPVVLELLKKAEILTEQHPAGRAVTFNNFACYYRRQGNLHKALGYLNEAIKIESKLENIPNRADTHLNLCAVLSQLGKHQNALEYAQSALILLHEELQVAQHGTTNQHAIEGPKLDRMAVLGVAYHNVGVEQEFLKRYDLSIQSYKKGVELTSRFLGDSHGIVVTLQNSLLQAKRNVASKARSDGPTGDGISGHRATNRFAQLKSSLKTSLARKSNKIAAKAPRTNHSRVATDG</sequence>
<dbReference type="SUPFAM" id="SSF48452">
    <property type="entry name" value="TPR-like"/>
    <property type="match status" value="1"/>
</dbReference>
<dbReference type="AlphaFoldDB" id="A0AAV2YY59"/>
<dbReference type="Proteomes" id="UP001146120">
    <property type="component" value="Unassembled WGS sequence"/>
</dbReference>
<evidence type="ECO:0000313" key="5">
    <source>
        <dbReference type="Proteomes" id="UP001146120"/>
    </source>
</evidence>
<protein>
    <recommendedName>
        <fullName evidence="6">Kinesin light chain</fullName>
    </recommendedName>
</protein>
<gene>
    <name evidence="4" type="ORF">N0F65_008395</name>
</gene>
<dbReference type="SMART" id="SM00028">
    <property type="entry name" value="TPR"/>
    <property type="match status" value="4"/>
</dbReference>
<dbReference type="EMBL" id="DAKRPA010000090">
    <property type="protein sequence ID" value="DAZ99090.1"/>
    <property type="molecule type" value="Genomic_DNA"/>
</dbReference>
<dbReference type="Pfam" id="PF13181">
    <property type="entry name" value="TPR_8"/>
    <property type="match status" value="1"/>
</dbReference>
<evidence type="ECO:0008006" key="6">
    <source>
        <dbReference type="Google" id="ProtNLM"/>
    </source>
</evidence>
<organism evidence="4 5">
    <name type="scientific">Lagenidium giganteum</name>
    <dbReference type="NCBI Taxonomy" id="4803"/>
    <lineage>
        <taxon>Eukaryota</taxon>
        <taxon>Sar</taxon>
        <taxon>Stramenopiles</taxon>
        <taxon>Oomycota</taxon>
        <taxon>Peronosporomycetes</taxon>
        <taxon>Pythiales</taxon>
        <taxon>Pythiaceae</taxon>
    </lineage>
</organism>
<evidence type="ECO:0000256" key="3">
    <source>
        <dbReference type="SAM" id="MobiDB-lite"/>
    </source>
</evidence>
<keyword evidence="5" id="KW-1185">Reference proteome</keyword>
<reference evidence="4" key="1">
    <citation type="submission" date="2022-11" db="EMBL/GenBank/DDBJ databases">
        <authorList>
            <person name="Morgan W.R."/>
            <person name="Tartar A."/>
        </authorList>
    </citation>
    <scope>NUCLEOTIDE SEQUENCE</scope>
    <source>
        <strain evidence="4">ARSEF 373</strain>
    </source>
</reference>